<name>A0A382UM81_9ZZZZ</name>
<protein>
    <recommendedName>
        <fullName evidence="2">Sporulation stage II protein D amidase enhancer LytB N-terminal domain-containing protein</fullName>
    </recommendedName>
</protein>
<gene>
    <name evidence="1" type="ORF">METZ01_LOCUS388230</name>
</gene>
<organism evidence="1">
    <name type="scientific">marine metagenome</name>
    <dbReference type="NCBI Taxonomy" id="408172"/>
    <lineage>
        <taxon>unclassified sequences</taxon>
        <taxon>metagenomes</taxon>
        <taxon>ecological metagenomes</taxon>
    </lineage>
</organism>
<feature type="non-terminal residue" evidence="1">
    <location>
        <position position="148"/>
    </location>
</feature>
<dbReference type="EMBL" id="UINC01145321">
    <property type="protein sequence ID" value="SVD35376.1"/>
    <property type="molecule type" value="Genomic_DNA"/>
</dbReference>
<reference evidence="1" key="1">
    <citation type="submission" date="2018-05" db="EMBL/GenBank/DDBJ databases">
        <authorList>
            <person name="Lanie J.A."/>
            <person name="Ng W.-L."/>
            <person name="Kazmierczak K.M."/>
            <person name="Andrzejewski T.M."/>
            <person name="Davidsen T.M."/>
            <person name="Wayne K.J."/>
            <person name="Tettelin H."/>
            <person name="Glass J.I."/>
            <person name="Rusch D."/>
            <person name="Podicherti R."/>
            <person name="Tsui H.-C.T."/>
            <person name="Winkler M.E."/>
        </authorList>
    </citation>
    <scope>NUCLEOTIDE SEQUENCE</scope>
</reference>
<evidence type="ECO:0008006" key="2">
    <source>
        <dbReference type="Google" id="ProtNLM"/>
    </source>
</evidence>
<sequence length="148" mass="15600">MLKRFRRLGAITIMTLMVLAGTAGAKEAGITITGSGWGDGVGLSQYGARAMADAGHSADQILSHYYPGVELRTIGTLLSGSYFLADDAPVWVGLLQEQDQVAFHIETGSAELCFDDSGQCVGTAREGEKFRFAPDGSGGCFFSRQAGL</sequence>
<proteinExistence type="predicted"/>
<dbReference type="AlphaFoldDB" id="A0A382UM81"/>
<evidence type="ECO:0000313" key="1">
    <source>
        <dbReference type="EMBL" id="SVD35376.1"/>
    </source>
</evidence>
<accession>A0A382UM81</accession>